<evidence type="ECO:0000256" key="2">
    <source>
        <dbReference type="ARBA" id="ARBA00022448"/>
    </source>
</evidence>
<organism evidence="7 9">
    <name type="scientific">Schizosaccharomyces japonicus (strain yFS275 / FY16936)</name>
    <name type="common">Fission yeast</name>
    <dbReference type="NCBI Taxonomy" id="402676"/>
    <lineage>
        <taxon>Eukaryota</taxon>
        <taxon>Fungi</taxon>
        <taxon>Dikarya</taxon>
        <taxon>Ascomycota</taxon>
        <taxon>Taphrinomycotina</taxon>
        <taxon>Schizosaccharomycetes</taxon>
        <taxon>Schizosaccharomycetales</taxon>
        <taxon>Schizosaccharomycetaceae</taxon>
        <taxon>Schizosaccharomyces</taxon>
    </lineage>
</organism>
<dbReference type="eggNOG" id="KOG1809">
    <property type="taxonomic scope" value="Eukaryota"/>
</dbReference>
<feature type="domain" description="Chorein N-terminal" evidence="4">
    <location>
        <begin position="1"/>
        <end position="1285"/>
    </location>
</feature>
<name>B6K041_SCHJY</name>
<dbReference type="Pfam" id="PF25036">
    <property type="entry name" value="VPS13_VAB"/>
    <property type="match status" value="1"/>
</dbReference>
<dbReference type="GeneID" id="7048380"/>
<dbReference type="RefSeq" id="XP_002172484.1">
    <property type="nucleotide sequence ID" value="XM_002172448.2"/>
</dbReference>
<evidence type="ECO:0000259" key="5">
    <source>
        <dbReference type="Pfam" id="PF25036"/>
    </source>
</evidence>
<keyword evidence="2" id="KW-0813">Transport</keyword>
<comment type="similarity">
    <text evidence="1">Belongs to the VPS13 family.</text>
</comment>
<dbReference type="InterPro" id="IPR026854">
    <property type="entry name" value="VPS13_N"/>
</dbReference>
<evidence type="ECO:0000313" key="7">
    <source>
        <dbReference type="EMBL" id="EEB06191.1"/>
    </source>
</evidence>
<dbReference type="InterPro" id="IPR009543">
    <property type="entry name" value="VPS13_VAB"/>
</dbReference>
<dbReference type="PANTHER" id="PTHR16166">
    <property type="entry name" value="VACUOLAR PROTEIN SORTING-ASSOCIATED PROTEIN VPS13"/>
    <property type="match status" value="1"/>
</dbReference>
<dbReference type="GO" id="GO:0045053">
    <property type="term" value="P:protein retention in Golgi apparatus"/>
    <property type="evidence" value="ECO:0000318"/>
    <property type="project" value="GO_Central"/>
</dbReference>
<evidence type="ECO:0000313" key="9">
    <source>
        <dbReference type="Proteomes" id="UP000001744"/>
    </source>
</evidence>
<evidence type="ECO:0000256" key="1">
    <source>
        <dbReference type="ARBA" id="ARBA00006545"/>
    </source>
</evidence>
<keyword evidence="3" id="KW-0445">Lipid transport</keyword>
<dbReference type="Pfam" id="PF25037">
    <property type="entry name" value="VPS13_C"/>
    <property type="match status" value="1"/>
</dbReference>
<reference evidence="7 9" key="1">
    <citation type="journal article" date="2011" name="Science">
        <title>Comparative functional genomics of the fission yeasts.</title>
        <authorList>
            <person name="Rhind N."/>
            <person name="Chen Z."/>
            <person name="Yassour M."/>
            <person name="Thompson D.A."/>
            <person name="Haas B.J."/>
            <person name="Habib N."/>
            <person name="Wapinski I."/>
            <person name="Roy S."/>
            <person name="Lin M.F."/>
            <person name="Heiman D.I."/>
            <person name="Young S.K."/>
            <person name="Furuya K."/>
            <person name="Guo Y."/>
            <person name="Pidoux A."/>
            <person name="Chen H.M."/>
            <person name="Robbertse B."/>
            <person name="Goldberg J.M."/>
            <person name="Aoki K."/>
            <person name="Bayne E.H."/>
            <person name="Berlin A.M."/>
            <person name="Desjardins C.A."/>
            <person name="Dobbs E."/>
            <person name="Dukaj L."/>
            <person name="Fan L."/>
            <person name="FitzGerald M.G."/>
            <person name="French C."/>
            <person name="Gujja S."/>
            <person name="Hansen K."/>
            <person name="Keifenheim D."/>
            <person name="Levin J.Z."/>
            <person name="Mosher R.A."/>
            <person name="Mueller C.A."/>
            <person name="Pfiffner J."/>
            <person name="Priest M."/>
            <person name="Russ C."/>
            <person name="Smialowska A."/>
            <person name="Swoboda P."/>
            <person name="Sykes S.M."/>
            <person name="Vaughn M."/>
            <person name="Vengrova S."/>
            <person name="Yoder R."/>
            <person name="Zeng Q."/>
            <person name="Allshire R."/>
            <person name="Baulcombe D."/>
            <person name="Birren B.W."/>
            <person name="Brown W."/>
            <person name="Ekwall K."/>
            <person name="Kellis M."/>
            <person name="Leatherwood J."/>
            <person name="Levin H."/>
            <person name="Margalit H."/>
            <person name="Martienssen R."/>
            <person name="Nieduszynski C.A."/>
            <person name="Spatafora J.W."/>
            <person name="Friedman N."/>
            <person name="Dalgaard J.Z."/>
            <person name="Baumann P."/>
            <person name="Niki H."/>
            <person name="Regev A."/>
            <person name="Nusbaum C."/>
        </authorList>
    </citation>
    <scope>NUCLEOTIDE SEQUENCE [LARGE SCALE GENOMIC DNA]</scope>
    <source>
        <strain evidence="9">yFS275 / FY16936</strain>
    </source>
</reference>
<dbReference type="GO" id="GO:0007005">
    <property type="term" value="P:mitochondrion organization"/>
    <property type="evidence" value="ECO:0000318"/>
    <property type="project" value="GO_Central"/>
</dbReference>
<dbReference type="HOGENOM" id="CLU_000135_0_0_1"/>
<dbReference type="OrthoDB" id="428159at2759"/>
<sequence>MLESLVSGILNRILGSYVDNFDPKQLNIGVWSGNVKLHNLKIKPEAVDKFGLPVSIISGVIGTLNLEIPWQNLRKKPLKVRLEDIYLLVFARNENSISEEQIEANKQSLKQEKLGRFELVRRNVGVPKKLPASKKVSFIESLITKLTDNLQLSIERIHVRYEDTLSSIERPFALGITLHEVSALSTNNSTLLQSMGLDPSQYIFKNLLLDSFSLYCHSDSRSVYSEDSATLLQNLKNSIPRSEHPCDHHYILNPVMGSGYIIISRQPSLSEPRLRFAVEFDELAFTLNDGQYSNFLNMVDYFKVFLCHQQYIHFRPKVSSRADPLAWFRYAIVVVKESIHNRNYQWTWEYFKKRRDIRLEYVQLYYKKIKHKDLSKSEKQRLNELEHDNSADDLITYRSIVYKKLEREVADTREQGSWMGRISAIITRKKEPHELEQRDPDDTSDDSYSSLVFTDAQKQEFYSAIEYNDETDNIASSHSPSYVLAEFSLKVHKGGLSLITGYSKEKKSLLMEITFQEFVLNIFARYSSIRAEASLVDLNMIDGVTRSNELPMTVICVKERGGRHIGNVPLPKQLQNCLFYFNFDTLSNNKSASSKLEIYLKRLLVLYHRRCVESIILFLKPPRVKLEHVSVWGAAAAEALMSYAKQSRASLDFALENHKSIDVFIDIQAPLIAVRENPNSDSSDCLILDIGRVIVHSQLLDPATINKFKSLQSQQINREQFVELQNLMYDKFLVSLISTKCVIAPSFDIALEAIDKPSPHHILKECSLDILIEVCILPLAVNFTRFRVSSHMDFAEIGFTDIQYKVFISIMLNLLPTFPEAEVTDIEFFNTLITKSTSGTPSYRSLTDLTTEQESGSDNAEFVDAVSETNEAQFLAQQLFAFDFDVSDVVLTAYRLDNDKIVPILRATFHFIVDLRIRHFDYSVAVELRRFTAREFAQSGNLFNNALISSLPSPSNEKNSSVKIEYTCIDLDSPEFESVYKGIESTVNITIEQIQFNVVPSSFLVIYEYITSTFPNSQNPLLKLRYVEPPELRRQLPANANDVQQMDVNIRFDRLDVVLYNEDGHFSTVSLIEALLHFELTNDLAYVAKLSQISVFDYEHSAKGTPVITIHNDNFIDLEYRSQQINVPSQYPVYDSHMKLTVGSLNLFFEERFFSTFYSFLLKLSKLKSLLDTAERLTLNQLSTEDQEGKFTFEVKLHSPIVHFETVLPHKNNDTITLIIKPGVFKFYNTFDYFDSKEKQLVCIDIYNVNACTQPANSDDVEALLEDTNFSFKFIYIHEEGQQHDILSIDGITAPIDVHLSEDQYLLFWDFFYGITGFYKVDEEKMSNKVLIGELQNVVLMETEISKRIPLEQQPYSIETKLRIPRLSFSLFKKSSLLNDDFRKRIHSIVNFLDLTVSFDVRIDGSTYTEVKVRDSEVTDARYKTNNCYPLLCRPSSPTEQYLMMSLYMPSDPVQRTILLLDVDSASVVVNREYCLSLKDLLSKWNVTYTKLVKLRNLTKAVEMNDPSELRSKVLDENDSSWHYRVTFADLSLIFLEDGTQEATKALEVRFTELLMTQQSVFVLNSDRISVYSAFMDKFQETRTRVFDDFQLRFTYSVNRIESEQIITSAALDFDPLILRTTLTDLKFVYKMLSMVYYFYYELYEVPPISENLEALLEQSLRLFRAIEKPEANMALTFAICKEEFNLSIGGIKILLISEHFDLPILNLNINSFVIEFSDWSSEFNVNTNLASYVSFYNFANSHWEPLLEPWKVTLHVARSQAYDKTIFTIISRKTLEVVLTPQLLETLLLGFKKTKDETAISTNKSEAPYRIKNVTGFDVNIWSDFEGTVTQFAYKLNNGEETEWKFEEWRQINNALDTDQERSCIGLKFDGPENWNTLRRVHVNRVGEHLLPLIAHDFTKEYHIVAEITLSKDYVKHIVLRSAVLILNETHMDLEVLVGELEGGGSTRIYKVRAGETFSPTIREAYEERVRVRPPRSLNYAWSNESLYWKDLLDCSPKLVTCNLLTDAASKCNFAVTTKQMHKKSSYIYPYLHLHITATLEVENLLPFDIQIRIVDKETQGITLHSIEKRACLPIHSVELDHLLLLQLQLFTPDFHSSSYLPISHQDDSDCKHDKTLSLLSVDGRTTRIGAHFTEIHPGIYRVGIYSHYIILNKCRIPVNVRYKNESHSQRTSTCVVPAAKGEKAVPFLFSYWKDDRKNRAMLSCEFSRWSEKISFDAIGSAYEVELESISGLGIMKLGVDVESGPGIYRMTKVITITPRFILRNLCPLNLKISDLTRGNGLLLKAGSCDYIRFMNKASDNFVMLAAEGSDSWTSPLCIENLGTTHIILSQNSMDTLIKADISLVKGAIMIKLKEETKQWPFAIRNETDYSFEFWQAVPDYNEKLRVTGLTNSRRKRYVLGPNSRLNYSWDFPAAQNKDILLSHGKQEYSTTLAEIGALLPLRFFDEHGKEFFISRDIYNEKGQTVLVLRNYNSETSVYKQKKRVNKKKAALEHVFELEKVGNDVQFSFQLKVQGLGISLVNDKTQELLYLSLRDIIFAFNDSPTTQTYRLEVKWLQIDNQLYGGIYPIVLYPTVIPQVGTSENTGSYPPAFYAMVSILKNTTYGVTYVKYATMLLQELSVEIDEDFAFAMLDFMKSAWKNYNDNENDELFNDALQVDSTVSSEQGNAIYFELIHLQPAQLNLSFMRTERINRDISDKVPSRSPFVFLFNVLSMAIGSINDAPLRINSLLMDNVHLTIQRMSELIKNHYSQELTFQIHKIVGSADLLGNPVGLFNTVSSGIADIFYEPYHGFVLSEGSYDFGMGVARGTASFVKKTVFGISDSISKVTGSISKSLSMVTLDKKFQTRRRNARIRNRPEHVLYGVTAGAISLITGFRSGITGVVMQPWINTRAHGVPGFFEGVGKGILGLTTKPLVGLFDCASSLSEGVRNTTTVFDGKNIQRVRMSRLISKDGIVYPYSSRDALGQFWMKTLKNGRYFRDYYKAFAITDNGTVVILTDARIIFMKTNRLRTIKERDIDELESVHIVKDKLILKFVGQTKQLSFSHLTTRNYMAAKIQNVIAALKHSIAYSQDE</sequence>
<evidence type="ECO:0000259" key="4">
    <source>
        <dbReference type="Pfam" id="PF12624"/>
    </source>
</evidence>
<dbReference type="EMBL" id="KE651168">
    <property type="protein sequence ID" value="EEB06191.1"/>
    <property type="molecule type" value="Genomic_DNA"/>
</dbReference>
<accession>B6K041</accession>
<dbReference type="GO" id="GO:0045324">
    <property type="term" value="P:late endosome to vacuole transport"/>
    <property type="evidence" value="ECO:0000318"/>
    <property type="project" value="GO_Central"/>
</dbReference>
<feature type="domain" description="Intermembrane lipid transfer protein VPS13-like C-terminal" evidence="6">
    <location>
        <begin position="2944"/>
        <end position="3037"/>
    </location>
</feature>
<feature type="domain" description="Vacuolar protein sorting-associated protein 13 VPS13 adaptor binding" evidence="5">
    <location>
        <begin position="1849"/>
        <end position="2417"/>
    </location>
</feature>
<protein>
    <submittedName>
        <fullName evidence="7">Vacuolar protein sorting-associated protein 13a</fullName>
    </submittedName>
</protein>
<keyword evidence="9" id="KW-1185">Reference proteome</keyword>
<dbReference type="InterPro" id="IPR056748">
    <property type="entry name" value="VPS13-like_C"/>
</dbReference>
<evidence type="ECO:0000259" key="6">
    <source>
        <dbReference type="Pfam" id="PF25037"/>
    </source>
</evidence>
<dbReference type="InterPro" id="IPR026847">
    <property type="entry name" value="VPS13"/>
</dbReference>
<proteinExistence type="inferred from homology"/>
<dbReference type="PANTHER" id="PTHR16166:SF145">
    <property type="entry name" value="INTERMEMBRANE LIPID TRANSFER PROTEIN VPS1301"/>
    <property type="match status" value="1"/>
</dbReference>
<evidence type="ECO:0000256" key="3">
    <source>
        <dbReference type="ARBA" id="ARBA00023055"/>
    </source>
</evidence>
<dbReference type="GO" id="GO:0006623">
    <property type="term" value="P:protein targeting to vacuole"/>
    <property type="evidence" value="ECO:0000318"/>
    <property type="project" value="GO_Central"/>
</dbReference>
<dbReference type="GO" id="GO:0006869">
    <property type="term" value="P:lipid transport"/>
    <property type="evidence" value="ECO:0007669"/>
    <property type="project" value="UniProtKB-KW"/>
</dbReference>
<dbReference type="JaponicusDB" id="SJAG_01229">
    <property type="gene designation" value="vps1301"/>
</dbReference>
<dbReference type="Pfam" id="PF12624">
    <property type="entry name" value="VPS13_N"/>
    <property type="match status" value="1"/>
</dbReference>
<dbReference type="VEuPathDB" id="FungiDB:SJAG_01229"/>
<dbReference type="STRING" id="402676.B6K041"/>
<gene>
    <name evidence="8" type="primary">vps1301</name>
    <name evidence="7" type="ORF">SJAG_01229</name>
</gene>
<dbReference type="Proteomes" id="UP000001744">
    <property type="component" value="Unassembled WGS sequence"/>
</dbReference>
<evidence type="ECO:0000313" key="8">
    <source>
        <dbReference type="JaponicusDB" id="SJAG_01229"/>
    </source>
</evidence>
<dbReference type="OMA" id="SGWRPIR"/>